<dbReference type="PANTHER" id="PTHR45339">
    <property type="entry name" value="HYBRID SIGNAL TRANSDUCTION HISTIDINE KINASE J"/>
    <property type="match status" value="1"/>
</dbReference>
<dbReference type="CDD" id="cd17546">
    <property type="entry name" value="REC_hyHK_CKI1_RcsC-like"/>
    <property type="match status" value="2"/>
</dbReference>
<dbReference type="PROSITE" id="PS50110">
    <property type="entry name" value="RESPONSE_REGULATORY"/>
    <property type="match status" value="2"/>
</dbReference>
<keyword evidence="2" id="KW-1003">Cell membrane</keyword>
<dbReference type="OrthoDB" id="5700660at2"/>
<evidence type="ECO:0000256" key="2">
    <source>
        <dbReference type="ARBA" id="ARBA00022475"/>
    </source>
</evidence>
<protein>
    <submittedName>
        <fullName evidence="14">Response regulator</fullName>
    </submittedName>
</protein>
<evidence type="ECO:0000313" key="15">
    <source>
        <dbReference type="Proteomes" id="UP000234271"/>
    </source>
</evidence>
<dbReference type="SMART" id="SM00448">
    <property type="entry name" value="REC"/>
    <property type="match status" value="2"/>
</dbReference>
<proteinExistence type="predicted"/>
<dbReference type="EMBL" id="CP018889">
    <property type="protein sequence ID" value="AUI70141.1"/>
    <property type="molecule type" value="Genomic_DNA"/>
</dbReference>
<dbReference type="SUPFAM" id="SSF52172">
    <property type="entry name" value="CheY-like"/>
    <property type="match status" value="2"/>
</dbReference>
<dbReference type="KEGG" id="blep:AL038_07800"/>
<dbReference type="Gene3D" id="1.20.120.160">
    <property type="entry name" value="HPT domain"/>
    <property type="match status" value="1"/>
</dbReference>
<accession>A0A2N9YHW9</accession>
<dbReference type="PANTHER" id="PTHR45339:SF1">
    <property type="entry name" value="HYBRID SIGNAL TRANSDUCTION HISTIDINE KINASE J"/>
    <property type="match status" value="1"/>
</dbReference>
<dbReference type="Pfam" id="PF01627">
    <property type="entry name" value="Hpt"/>
    <property type="match status" value="1"/>
</dbReference>
<reference evidence="15" key="1">
    <citation type="submission" date="2016-12" db="EMBL/GenBank/DDBJ databases">
        <title>Complete Genome Sequence of Beggiatoa leptomitiformis D-401.</title>
        <authorList>
            <person name="Fomenkov A."/>
            <person name="Vincze T."/>
            <person name="Grabovich M."/>
            <person name="Anton B.P."/>
            <person name="Dubinina G."/>
            <person name="Orlova M."/>
            <person name="Belousova E."/>
            <person name="Roberts R.J."/>
        </authorList>
    </citation>
    <scope>NUCLEOTIDE SEQUENCE [LARGE SCALE GENOMIC DNA]</scope>
    <source>
        <strain evidence="15">D-401</strain>
    </source>
</reference>
<dbReference type="Proteomes" id="UP000234271">
    <property type="component" value="Chromosome"/>
</dbReference>
<dbReference type="GO" id="GO:0005524">
    <property type="term" value="F:ATP binding"/>
    <property type="evidence" value="ECO:0007669"/>
    <property type="project" value="UniProtKB-KW"/>
</dbReference>
<dbReference type="SUPFAM" id="SSF47226">
    <property type="entry name" value="Histidine-containing phosphotransfer domain, HPT domain"/>
    <property type="match status" value="1"/>
</dbReference>
<gene>
    <name evidence="14" type="ORF">BLE401_16515</name>
</gene>
<sequence>MQNYHSSAPLSILIVDDTAVNRLVIGSILKELGCQVTEAVNGKAAVELILANNAYDMVLMDINMPIMNGLEAIHCIRTQEAVQVHTKVIALTAHERESTNLANAGFDDILTKPIILERVAVLLTKHFPHFQHSSPNTDYPNTPLPSSEQPVNLESDNPMILLVEDNQVNCIVATNMLNTLGYEADITNNGCEAVTACAEKQYTLILMDIRMPMMDGTEATQLIRQYSNYVNTPIVAVTANTSPADIMLYKQSGMDDVLAKPLTLERLKMVLDKYLQMTPEQVNTAKKAYLAGFAVLDHLFLKKVTLNNPKLLVMLLERFIIETTKQLIAMEHAAKNLDQHKLLHLSHSLKGGARSIGANRLGEIAAQMEMDMEATKLQTISQYLQDLQQEFLNLQTLMQQTPWNEE</sequence>
<keyword evidence="15" id="KW-1185">Reference proteome</keyword>
<evidence type="ECO:0000256" key="10">
    <source>
        <dbReference type="PROSITE-ProRule" id="PRU00110"/>
    </source>
</evidence>
<evidence type="ECO:0000256" key="11">
    <source>
        <dbReference type="PROSITE-ProRule" id="PRU00169"/>
    </source>
</evidence>
<organism evidence="14 15">
    <name type="scientific">Beggiatoa leptomitoformis</name>
    <dbReference type="NCBI Taxonomy" id="288004"/>
    <lineage>
        <taxon>Bacteria</taxon>
        <taxon>Pseudomonadati</taxon>
        <taxon>Pseudomonadota</taxon>
        <taxon>Gammaproteobacteria</taxon>
        <taxon>Thiotrichales</taxon>
        <taxon>Thiotrichaceae</taxon>
        <taxon>Beggiatoa</taxon>
    </lineage>
</organism>
<name>A0A2N9YHW9_9GAMM</name>
<evidence type="ECO:0000256" key="1">
    <source>
        <dbReference type="ARBA" id="ARBA00004651"/>
    </source>
</evidence>
<feature type="modified residue" description="4-aspartylphosphate" evidence="11">
    <location>
        <position position="208"/>
    </location>
</feature>
<evidence type="ECO:0000256" key="9">
    <source>
        <dbReference type="ARBA" id="ARBA00023136"/>
    </source>
</evidence>
<dbReference type="InterPro" id="IPR001789">
    <property type="entry name" value="Sig_transdc_resp-reg_receiver"/>
</dbReference>
<feature type="domain" description="HPt" evidence="13">
    <location>
        <begin position="308"/>
        <end position="401"/>
    </location>
</feature>
<keyword evidence="3 11" id="KW-0597">Phosphoprotein</keyword>
<keyword evidence="5" id="KW-0547">Nucleotide-binding</keyword>
<evidence type="ECO:0000259" key="13">
    <source>
        <dbReference type="PROSITE" id="PS50894"/>
    </source>
</evidence>
<keyword evidence="9" id="KW-0472">Membrane</keyword>
<keyword evidence="4" id="KW-0812">Transmembrane</keyword>
<feature type="domain" description="Response regulatory" evidence="12">
    <location>
        <begin position="159"/>
        <end position="275"/>
    </location>
</feature>
<dbReference type="GO" id="GO:0000160">
    <property type="term" value="P:phosphorelay signal transduction system"/>
    <property type="evidence" value="ECO:0007669"/>
    <property type="project" value="UniProtKB-KW"/>
</dbReference>
<dbReference type="PROSITE" id="PS50894">
    <property type="entry name" value="HPT"/>
    <property type="match status" value="1"/>
</dbReference>
<keyword evidence="8" id="KW-0902">Two-component regulatory system</keyword>
<evidence type="ECO:0000256" key="3">
    <source>
        <dbReference type="ARBA" id="ARBA00022553"/>
    </source>
</evidence>
<comment type="subcellular location">
    <subcellularLocation>
        <location evidence="1">Cell membrane</location>
        <topology evidence="1">Multi-pass membrane protein</topology>
    </subcellularLocation>
</comment>
<evidence type="ECO:0000259" key="12">
    <source>
        <dbReference type="PROSITE" id="PS50110"/>
    </source>
</evidence>
<dbReference type="InterPro" id="IPR011006">
    <property type="entry name" value="CheY-like_superfamily"/>
</dbReference>
<dbReference type="GO" id="GO:0004672">
    <property type="term" value="F:protein kinase activity"/>
    <property type="evidence" value="ECO:0007669"/>
    <property type="project" value="UniProtKB-ARBA"/>
</dbReference>
<dbReference type="STRING" id="288004.AL038_07800"/>
<dbReference type="GO" id="GO:0005886">
    <property type="term" value="C:plasma membrane"/>
    <property type="evidence" value="ECO:0007669"/>
    <property type="project" value="UniProtKB-SubCell"/>
</dbReference>
<dbReference type="RefSeq" id="WP_062151409.1">
    <property type="nucleotide sequence ID" value="NZ_CP012373.2"/>
</dbReference>
<feature type="domain" description="Response regulatory" evidence="12">
    <location>
        <begin position="11"/>
        <end position="127"/>
    </location>
</feature>
<dbReference type="Gene3D" id="3.40.50.2300">
    <property type="match status" value="2"/>
</dbReference>
<evidence type="ECO:0000256" key="5">
    <source>
        <dbReference type="ARBA" id="ARBA00022741"/>
    </source>
</evidence>
<dbReference type="AlphaFoldDB" id="A0A2N9YHW9"/>
<evidence type="ECO:0000256" key="7">
    <source>
        <dbReference type="ARBA" id="ARBA00022989"/>
    </source>
</evidence>
<evidence type="ECO:0000256" key="8">
    <source>
        <dbReference type="ARBA" id="ARBA00023012"/>
    </source>
</evidence>
<evidence type="ECO:0000256" key="4">
    <source>
        <dbReference type="ARBA" id="ARBA00022692"/>
    </source>
</evidence>
<dbReference type="InterPro" id="IPR036641">
    <property type="entry name" value="HPT_dom_sf"/>
</dbReference>
<feature type="modified residue" description="4-aspartylphosphate" evidence="11">
    <location>
        <position position="61"/>
    </location>
</feature>
<dbReference type="InterPro" id="IPR008207">
    <property type="entry name" value="Sig_transdc_His_kin_Hpt_dom"/>
</dbReference>
<dbReference type="CDD" id="cd00088">
    <property type="entry name" value="HPT"/>
    <property type="match status" value="1"/>
</dbReference>
<feature type="modified residue" description="Phosphohistidine" evidence="10">
    <location>
        <position position="347"/>
    </location>
</feature>
<evidence type="ECO:0000313" key="14">
    <source>
        <dbReference type="EMBL" id="AUI70141.1"/>
    </source>
</evidence>
<dbReference type="Pfam" id="PF00072">
    <property type="entry name" value="Response_reg"/>
    <property type="match status" value="2"/>
</dbReference>
<keyword evidence="6" id="KW-0067">ATP-binding</keyword>
<evidence type="ECO:0000256" key="6">
    <source>
        <dbReference type="ARBA" id="ARBA00022840"/>
    </source>
</evidence>
<keyword evidence="7" id="KW-1133">Transmembrane helix</keyword>